<evidence type="ECO:0000259" key="5">
    <source>
        <dbReference type="PROSITE" id="PS51918"/>
    </source>
</evidence>
<dbReference type="Pfam" id="PF04055">
    <property type="entry name" value="Radical_SAM"/>
    <property type="match status" value="1"/>
</dbReference>
<dbReference type="SFLD" id="SFLDS00029">
    <property type="entry name" value="Radical_SAM"/>
    <property type="match status" value="1"/>
</dbReference>
<dbReference type="InterPro" id="IPR058240">
    <property type="entry name" value="rSAM_sf"/>
</dbReference>
<dbReference type="GO" id="GO:0051536">
    <property type="term" value="F:iron-sulfur cluster binding"/>
    <property type="evidence" value="ECO:0007669"/>
    <property type="project" value="UniProtKB-KW"/>
</dbReference>
<evidence type="ECO:0000256" key="3">
    <source>
        <dbReference type="ARBA" id="ARBA00023004"/>
    </source>
</evidence>
<protein>
    <submittedName>
        <fullName evidence="6">Biotin synthase-related protein, radical SAM superfamily</fullName>
    </submittedName>
</protein>
<dbReference type="PANTHER" id="PTHR43726:SF1">
    <property type="entry name" value="BIOTIN SYNTHASE"/>
    <property type="match status" value="1"/>
</dbReference>
<dbReference type="SMART" id="SM00729">
    <property type="entry name" value="Elp3"/>
    <property type="match status" value="1"/>
</dbReference>
<reference evidence="7" key="1">
    <citation type="submission" date="2015-03" db="EMBL/GenBank/DDBJ databases">
        <authorList>
            <person name="Nijsse Bart"/>
        </authorList>
    </citation>
    <scope>NUCLEOTIDE SEQUENCE [LARGE SCALE GENOMIC DNA]</scope>
</reference>
<sequence length="334" mass="36774">MKLWKLSAGTACVIGKKQVKTDVAPTTAYIMLGARCRNNCRFCSQSRDSAAREDLLSRVTWPELPGNEAALAIGAAFQAGRLKRACLQVVHNEESWPTSVAALESLTRTSAIPICISSVIDTMEQARELVSRGADRICIALDAATKEIFSQVKDGKWQRRWDLLSQVAREMPGRASTHLIVGLGETEEEMIHAIFQCMNQGITVGLFAFTPVKGTAWADRPFPSIGQYRRVQIAHFLLRKGYSSTVFQYRGGSLTGINIPTSELINSLIKGTAFETSGCPDCNRPYYNERPGKIMYNYPRKLTSTEVEQAIAESGIIHTHVDGGSDTIYEMAGC</sequence>
<feature type="domain" description="Radical SAM core" evidence="5">
    <location>
        <begin position="22"/>
        <end position="253"/>
    </location>
</feature>
<dbReference type="InterPro" id="IPR013785">
    <property type="entry name" value="Aldolase_TIM"/>
</dbReference>
<dbReference type="GO" id="GO:0046872">
    <property type="term" value="F:metal ion binding"/>
    <property type="evidence" value="ECO:0007669"/>
    <property type="project" value="UniProtKB-KW"/>
</dbReference>
<keyword evidence="1" id="KW-0949">S-adenosyl-L-methionine</keyword>
<dbReference type="SFLD" id="SFLDG01098">
    <property type="entry name" value="Uncharacterised_Radical_SAM_Su"/>
    <property type="match status" value="1"/>
</dbReference>
<keyword evidence="7" id="KW-1185">Reference proteome</keyword>
<dbReference type="SUPFAM" id="SSF102114">
    <property type="entry name" value="Radical SAM enzymes"/>
    <property type="match status" value="1"/>
</dbReference>
<keyword evidence="4" id="KW-0411">Iron-sulfur</keyword>
<organism evidence="6 7">
    <name type="scientific">Sporomusa ovata</name>
    <dbReference type="NCBI Taxonomy" id="2378"/>
    <lineage>
        <taxon>Bacteria</taxon>
        <taxon>Bacillati</taxon>
        <taxon>Bacillota</taxon>
        <taxon>Negativicutes</taxon>
        <taxon>Selenomonadales</taxon>
        <taxon>Sporomusaceae</taxon>
        <taxon>Sporomusa</taxon>
    </lineage>
</organism>
<evidence type="ECO:0000256" key="2">
    <source>
        <dbReference type="ARBA" id="ARBA00022723"/>
    </source>
</evidence>
<dbReference type="GO" id="GO:0016740">
    <property type="term" value="F:transferase activity"/>
    <property type="evidence" value="ECO:0007669"/>
    <property type="project" value="TreeGrafter"/>
</dbReference>
<gene>
    <name evidence="6" type="ORF">SpAn4DRAFT_2745</name>
</gene>
<dbReference type="RefSeq" id="WP_021167010.1">
    <property type="nucleotide sequence ID" value="NZ_CTRP01000010.1"/>
</dbReference>
<keyword evidence="2" id="KW-0479">Metal-binding</keyword>
<dbReference type="InterPro" id="IPR006638">
    <property type="entry name" value="Elp3/MiaA/NifB-like_rSAM"/>
</dbReference>
<keyword evidence="3" id="KW-0408">Iron</keyword>
<dbReference type="PANTHER" id="PTHR43726">
    <property type="entry name" value="3-METHYLORNITHINE SYNTHASE"/>
    <property type="match status" value="1"/>
</dbReference>
<dbReference type="InterPro" id="IPR034422">
    <property type="entry name" value="HydE/PylB-like"/>
</dbReference>
<dbReference type="Gene3D" id="3.20.20.70">
    <property type="entry name" value="Aldolase class I"/>
    <property type="match status" value="1"/>
</dbReference>
<dbReference type="AlphaFoldDB" id="A0A0U1KYD7"/>
<evidence type="ECO:0000313" key="6">
    <source>
        <dbReference type="EMBL" id="CQR72285.1"/>
    </source>
</evidence>
<dbReference type="PROSITE" id="PS51918">
    <property type="entry name" value="RADICAL_SAM"/>
    <property type="match status" value="1"/>
</dbReference>
<dbReference type="Proteomes" id="UP000049855">
    <property type="component" value="Unassembled WGS sequence"/>
</dbReference>
<dbReference type="EMBL" id="CTRP01000010">
    <property type="protein sequence ID" value="CQR72285.1"/>
    <property type="molecule type" value="Genomic_DNA"/>
</dbReference>
<accession>A0A0U1KYD7</accession>
<evidence type="ECO:0000256" key="4">
    <source>
        <dbReference type="ARBA" id="ARBA00023014"/>
    </source>
</evidence>
<evidence type="ECO:0000313" key="7">
    <source>
        <dbReference type="Proteomes" id="UP000049855"/>
    </source>
</evidence>
<name>A0A0U1KYD7_9FIRM</name>
<dbReference type="CDD" id="cd01335">
    <property type="entry name" value="Radical_SAM"/>
    <property type="match status" value="1"/>
</dbReference>
<proteinExistence type="predicted"/>
<evidence type="ECO:0000256" key="1">
    <source>
        <dbReference type="ARBA" id="ARBA00022691"/>
    </source>
</evidence>
<dbReference type="InterPro" id="IPR007197">
    <property type="entry name" value="rSAM"/>
</dbReference>